<reference evidence="3" key="2">
    <citation type="submission" date="2025-08" db="UniProtKB">
        <authorList>
            <consortium name="RefSeq"/>
        </authorList>
    </citation>
    <scope>IDENTIFICATION</scope>
    <source>
        <tissue evidence="3">Leaf</tissue>
    </source>
</reference>
<evidence type="ECO:0000259" key="1">
    <source>
        <dbReference type="PROSITE" id="PS50994"/>
    </source>
</evidence>
<feature type="domain" description="Integrase catalytic" evidence="1">
    <location>
        <begin position="1"/>
        <end position="130"/>
    </location>
</feature>
<name>A0ABM1QTQ5_CAMSA</name>
<gene>
    <name evidence="3" type="primary">LOC109128385</name>
</gene>
<dbReference type="Proteomes" id="UP000694864">
    <property type="component" value="Chromosome 13"/>
</dbReference>
<accession>A0ABM1QTQ5</accession>
<dbReference type="InterPro" id="IPR012337">
    <property type="entry name" value="RNaseH-like_sf"/>
</dbReference>
<keyword evidence="2" id="KW-1185">Reference proteome</keyword>
<organism evidence="2 3">
    <name type="scientific">Camelina sativa</name>
    <name type="common">False flax</name>
    <name type="synonym">Myagrum sativum</name>
    <dbReference type="NCBI Taxonomy" id="90675"/>
    <lineage>
        <taxon>Eukaryota</taxon>
        <taxon>Viridiplantae</taxon>
        <taxon>Streptophyta</taxon>
        <taxon>Embryophyta</taxon>
        <taxon>Tracheophyta</taxon>
        <taxon>Spermatophyta</taxon>
        <taxon>Magnoliopsida</taxon>
        <taxon>eudicotyledons</taxon>
        <taxon>Gunneridae</taxon>
        <taxon>Pentapetalae</taxon>
        <taxon>rosids</taxon>
        <taxon>malvids</taxon>
        <taxon>Brassicales</taxon>
        <taxon>Brassicaceae</taxon>
        <taxon>Camelineae</taxon>
        <taxon>Camelina</taxon>
    </lineage>
</organism>
<evidence type="ECO:0000313" key="2">
    <source>
        <dbReference type="Proteomes" id="UP000694864"/>
    </source>
</evidence>
<dbReference type="InterPro" id="IPR036397">
    <property type="entry name" value="RNaseH_sf"/>
</dbReference>
<dbReference type="Pfam" id="PF00665">
    <property type="entry name" value="rve"/>
    <property type="match status" value="1"/>
</dbReference>
<dbReference type="InterPro" id="IPR001584">
    <property type="entry name" value="Integrase_cat-core"/>
</dbReference>
<proteinExistence type="predicted"/>
<dbReference type="SUPFAM" id="SSF53098">
    <property type="entry name" value="Ribonuclease H-like"/>
    <property type="match status" value="1"/>
</dbReference>
<evidence type="ECO:0000313" key="3">
    <source>
        <dbReference type="RefSeq" id="XP_019090143.1"/>
    </source>
</evidence>
<sequence length="130" mass="14660">MEVEIFDVWGIDFMGPFNPPSNGNVYILVDVDYFSKLVEAIASPTNDHKIVLKLFKTIIFPRYGVPRAVISDGGTHFINKVFEGMLRKYGVKHKVSTTYHPQTSRQGGGFKQANQGHFIKNSESNKKILV</sequence>
<dbReference type="RefSeq" id="XP_019090143.1">
    <property type="nucleotide sequence ID" value="XM_019234598.1"/>
</dbReference>
<dbReference type="PANTHER" id="PTHR47266">
    <property type="entry name" value="ENDONUCLEASE-RELATED"/>
    <property type="match status" value="1"/>
</dbReference>
<dbReference type="PROSITE" id="PS50994">
    <property type="entry name" value="INTEGRASE"/>
    <property type="match status" value="1"/>
</dbReference>
<dbReference type="InterPro" id="IPR052160">
    <property type="entry name" value="Gypsy_RT_Integrase-like"/>
</dbReference>
<protein>
    <submittedName>
        <fullName evidence="3">Uncharacterized protein K02A2.6-like</fullName>
    </submittedName>
</protein>
<dbReference type="GeneID" id="109128385"/>
<dbReference type="Gene3D" id="3.30.420.10">
    <property type="entry name" value="Ribonuclease H-like superfamily/Ribonuclease H"/>
    <property type="match status" value="1"/>
</dbReference>
<reference evidence="2" key="1">
    <citation type="journal article" date="2014" name="Nat. Commun.">
        <title>The emerging biofuel crop Camelina sativa retains a highly undifferentiated hexaploid genome structure.</title>
        <authorList>
            <person name="Kagale S."/>
            <person name="Koh C."/>
            <person name="Nixon J."/>
            <person name="Bollina V."/>
            <person name="Clarke W.E."/>
            <person name="Tuteja R."/>
            <person name="Spillane C."/>
            <person name="Robinson S.J."/>
            <person name="Links M.G."/>
            <person name="Clarke C."/>
            <person name="Higgins E.E."/>
            <person name="Huebert T."/>
            <person name="Sharpe A.G."/>
            <person name="Parkin I.A."/>
        </authorList>
    </citation>
    <scope>NUCLEOTIDE SEQUENCE [LARGE SCALE GENOMIC DNA]</scope>
    <source>
        <strain evidence="2">cv. DH55</strain>
    </source>
</reference>